<protein>
    <recommendedName>
        <fullName evidence="4">Lipoprotein</fullName>
    </recommendedName>
</protein>
<feature type="region of interest" description="Disordered" evidence="1">
    <location>
        <begin position="1"/>
        <end position="27"/>
    </location>
</feature>
<evidence type="ECO:0008006" key="4">
    <source>
        <dbReference type="Google" id="ProtNLM"/>
    </source>
</evidence>
<proteinExistence type="predicted"/>
<feature type="region of interest" description="Disordered" evidence="1">
    <location>
        <begin position="217"/>
        <end position="236"/>
    </location>
</feature>
<keyword evidence="3" id="KW-1185">Reference proteome</keyword>
<dbReference type="Proteomes" id="UP000245166">
    <property type="component" value="Unassembled WGS sequence"/>
</dbReference>
<dbReference type="AlphaFoldDB" id="A0A2U1ZRA3"/>
<organism evidence="2 3">
    <name type="scientific">Serinibacter arcticus</name>
    <dbReference type="NCBI Taxonomy" id="1655435"/>
    <lineage>
        <taxon>Bacteria</taxon>
        <taxon>Bacillati</taxon>
        <taxon>Actinomycetota</taxon>
        <taxon>Actinomycetes</taxon>
        <taxon>Micrococcales</taxon>
        <taxon>Beutenbergiaceae</taxon>
        <taxon>Serinibacter</taxon>
    </lineage>
</organism>
<dbReference type="EMBL" id="PYHR01000002">
    <property type="protein sequence ID" value="PWD49442.1"/>
    <property type="molecule type" value="Genomic_DNA"/>
</dbReference>
<evidence type="ECO:0000256" key="1">
    <source>
        <dbReference type="SAM" id="MobiDB-lite"/>
    </source>
</evidence>
<gene>
    <name evidence="2" type="ORF">C8046_00625</name>
</gene>
<sequence>MVNSVIVGDSGGMAGRQLREPRGPRAARRGPRAWCLLLVALLLTACTGAVDLEADPATEVAIGAATQAPADEAVLIEGSTPATLALGASRTYFARAGIVVIAPSGDDAAQLRAASIAMVLGLPTLVMGEEGTQDAVVAELERLGTHTVLVLAGADVPELSPDLPFLRAVPAPEDPAALQVVIGRDIAGEVPVPAGTEVAALASAQPPFDWLLTAAGTEASDPTSDASPTDLADLPGLPPFRTPVRLTNNALVSDGGAGQVAALGTARAAGASVVITSDLREDSAAIAALFGIAPTHVVGIGAFGDPQEFSYRARVAATGVELPGGGQSLLDGKVYVGLRGSAGAPELGSLGEQGVEETMDRLLALGSTTASSSTVVPTAMLLTTVASATPGTDGSYSGKRTVEDLLPFVEAARDSGVSVLLTFQPGRQSMLEQVELYDELLRFPNVGVALEPGWRLAPGEVPGTQSGVVAADEINAVVERLATLTTEAALPPKMLAVRLATTSTVSNPQDIDATRPQVQVVLEVNGGAVTAPVEEAAPLPDGTLPPAAPVVTAADIWAQATAVPWGSGEGLGWWGWAQGPVQVSTPELFGLDPSPVLVVYP</sequence>
<evidence type="ECO:0000313" key="2">
    <source>
        <dbReference type="EMBL" id="PWD49442.1"/>
    </source>
</evidence>
<accession>A0A2U1ZRA3</accession>
<name>A0A2U1ZRA3_9MICO</name>
<comment type="caution">
    <text evidence="2">The sequence shown here is derived from an EMBL/GenBank/DDBJ whole genome shotgun (WGS) entry which is preliminary data.</text>
</comment>
<evidence type="ECO:0000313" key="3">
    <source>
        <dbReference type="Proteomes" id="UP000245166"/>
    </source>
</evidence>
<reference evidence="2 3" key="1">
    <citation type="submission" date="2018-03" db="EMBL/GenBank/DDBJ databases">
        <title>Genome assembly of novel Miniimonas species PCH200.</title>
        <authorList>
            <person name="Thakur V."/>
            <person name="Kumar V."/>
            <person name="Singh D."/>
        </authorList>
    </citation>
    <scope>NUCLEOTIDE SEQUENCE [LARGE SCALE GENOMIC DNA]</scope>
    <source>
        <strain evidence="2 3">PCH200</strain>
    </source>
</reference>